<keyword evidence="7" id="KW-1185">Reference proteome</keyword>
<protein>
    <recommendedName>
        <fullName evidence="2">Metalloendopeptidase</fullName>
        <ecNumber evidence="2">3.4.24.-</ecNumber>
    </recommendedName>
</protein>
<dbReference type="PRINTS" id="PR00480">
    <property type="entry name" value="ASTACIN"/>
</dbReference>
<dbReference type="PANTHER" id="PTHR10127:SF850">
    <property type="entry name" value="METALLOENDOPEPTIDASE"/>
    <property type="match status" value="1"/>
</dbReference>
<name>A0A0A7CPB6_ACHHY</name>
<comment type="cofactor">
    <cofactor evidence="1 2">
        <name>Zn(2+)</name>
        <dbReference type="ChEBI" id="CHEBI:29105"/>
    </cofactor>
    <text evidence="1 2">Binds 1 zinc ion per subunit.</text>
</comment>
<proteinExistence type="predicted"/>
<comment type="caution">
    <text evidence="1">Lacks conserved residue(s) required for the propagation of feature annotation.</text>
</comment>
<keyword evidence="3" id="KW-0732">Signal</keyword>
<feature type="binding site" evidence="1">
    <location>
        <position position="211"/>
    </location>
    <ligand>
        <name>Zn(2+)</name>
        <dbReference type="ChEBI" id="CHEBI:29105"/>
        <note>catalytic</note>
    </ligand>
</feature>
<reference evidence="5 7" key="1">
    <citation type="journal article" date="2014" name="Genome Biol. Evol.">
        <title>The secreted proteins of Achlya hypogyna and Thraustotheca clavata identify the ancestral oomycete secretome and reveal gene acquisitions by horizontal gene transfer.</title>
        <authorList>
            <person name="Misner I."/>
            <person name="Blouin N."/>
            <person name="Leonard G."/>
            <person name="Richards T.A."/>
            <person name="Lane C.E."/>
        </authorList>
    </citation>
    <scope>NUCLEOTIDE SEQUENCE</scope>
    <source>
        <strain evidence="5 7">ATCC 48635</strain>
    </source>
</reference>
<dbReference type="Proteomes" id="UP000243579">
    <property type="component" value="Unassembled WGS sequence"/>
</dbReference>
<evidence type="ECO:0000313" key="6">
    <source>
        <dbReference type="EMBL" id="OQR84989.1"/>
    </source>
</evidence>
<dbReference type="PANTHER" id="PTHR10127">
    <property type="entry name" value="DISCOIDIN, CUB, EGF, LAMININ , AND ZINC METALLOPROTEASE DOMAIN CONTAINING"/>
    <property type="match status" value="1"/>
</dbReference>
<dbReference type="STRING" id="1202772.A0A0A7CPB6"/>
<dbReference type="SMART" id="SM00235">
    <property type="entry name" value="ZnMc"/>
    <property type="match status" value="1"/>
</dbReference>
<dbReference type="InterPro" id="IPR024079">
    <property type="entry name" value="MetalloPept_cat_dom_sf"/>
</dbReference>
<feature type="chain" id="PRO_5011845573" description="Metalloendopeptidase" evidence="3">
    <location>
        <begin position="16"/>
        <end position="342"/>
    </location>
</feature>
<dbReference type="Pfam" id="PF01400">
    <property type="entry name" value="Astacin"/>
    <property type="match status" value="1"/>
</dbReference>
<accession>A0A0A7CPB6</accession>
<dbReference type="OrthoDB" id="431034at2759"/>
<dbReference type="InterPro" id="IPR001506">
    <property type="entry name" value="Peptidase_M12A"/>
</dbReference>
<feature type="domain" description="Peptidase M12A" evidence="4">
    <location>
        <begin position="92"/>
        <end position="316"/>
    </location>
</feature>
<feature type="binding site" evidence="1">
    <location>
        <position position="205"/>
    </location>
    <ligand>
        <name>Zn(2+)</name>
        <dbReference type="ChEBI" id="CHEBI:29105"/>
        <note>catalytic</note>
    </ligand>
</feature>
<dbReference type="InterPro" id="IPR006026">
    <property type="entry name" value="Peptidase_Metallo"/>
</dbReference>
<gene>
    <name evidence="6" type="ORF">ACHHYP_12463</name>
</gene>
<feature type="binding site" evidence="1">
    <location>
        <position position="201"/>
    </location>
    <ligand>
        <name>Zn(2+)</name>
        <dbReference type="ChEBI" id="CHEBI:29105"/>
        <note>catalytic</note>
    </ligand>
</feature>
<evidence type="ECO:0000256" key="1">
    <source>
        <dbReference type="PROSITE-ProRule" id="PRU01211"/>
    </source>
</evidence>
<keyword evidence="1 2" id="KW-0645">Protease</keyword>
<evidence type="ECO:0000256" key="3">
    <source>
        <dbReference type="SAM" id="SignalP"/>
    </source>
</evidence>
<dbReference type="EMBL" id="JNBR01001828">
    <property type="protein sequence ID" value="OQR84989.1"/>
    <property type="molecule type" value="Genomic_DNA"/>
</dbReference>
<evidence type="ECO:0000259" key="4">
    <source>
        <dbReference type="PROSITE" id="PS51864"/>
    </source>
</evidence>
<dbReference type="GO" id="GO:0006508">
    <property type="term" value="P:proteolysis"/>
    <property type="evidence" value="ECO:0007669"/>
    <property type="project" value="UniProtKB-KW"/>
</dbReference>
<dbReference type="Gene3D" id="3.40.390.10">
    <property type="entry name" value="Collagenase (Catalytic Domain)"/>
    <property type="match status" value="1"/>
</dbReference>
<dbReference type="AlphaFoldDB" id="A0A0A7CPB6"/>
<feature type="signal peptide" evidence="3">
    <location>
        <begin position="1"/>
        <end position="15"/>
    </location>
</feature>
<organism evidence="5">
    <name type="scientific">Achlya hypogyna</name>
    <name type="common">Oomycete</name>
    <name type="synonym">Protoachlya hypogyna</name>
    <dbReference type="NCBI Taxonomy" id="1202772"/>
    <lineage>
        <taxon>Eukaryota</taxon>
        <taxon>Sar</taxon>
        <taxon>Stramenopiles</taxon>
        <taxon>Oomycota</taxon>
        <taxon>Saprolegniomycetes</taxon>
        <taxon>Saprolegniales</taxon>
        <taxon>Achlyaceae</taxon>
        <taxon>Achlya</taxon>
    </lineage>
</organism>
<evidence type="ECO:0000313" key="5">
    <source>
        <dbReference type="EMBL" id="AIG56325.1"/>
    </source>
</evidence>
<evidence type="ECO:0000256" key="2">
    <source>
        <dbReference type="RuleBase" id="RU361183"/>
    </source>
</evidence>
<dbReference type="EC" id="3.4.24.-" evidence="2"/>
<dbReference type="GO" id="GO:0004222">
    <property type="term" value="F:metalloendopeptidase activity"/>
    <property type="evidence" value="ECO:0007669"/>
    <property type="project" value="UniProtKB-UniRule"/>
</dbReference>
<keyword evidence="1 2" id="KW-0378">Hydrolase</keyword>
<keyword evidence="1 2" id="KW-0479">Metal-binding</keyword>
<dbReference type="SUPFAM" id="SSF55486">
    <property type="entry name" value="Metalloproteases ('zincins'), catalytic domain"/>
    <property type="match status" value="1"/>
</dbReference>
<evidence type="ECO:0000313" key="7">
    <source>
        <dbReference type="Proteomes" id="UP000243579"/>
    </source>
</evidence>
<dbReference type="PROSITE" id="PS51864">
    <property type="entry name" value="ASTACIN"/>
    <property type="match status" value="1"/>
</dbReference>
<dbReference type="GO" id="GO:0008270">
    <property type="term" value="F:zinc ion binding"/>
    <property type="evidence" value="ECO:0007669"/>
    <property type="project" value="UniProtKB-UniRule"/>
</dbReference>
<keyword evidence="1 2" id="KW-0482">Metalloprotease</keyword>
<dbReference type="EMBL" id="KM038864">
    <property type="protein sequence ID" value="AIG56325.1"/>
    <property type="molecule type" value="Genomic_DNA"/>
</dbReference>
<keyword evidence="1 2" id="KW-0862">Zinc</keyword>
<sequence length="342" mass="37501">MKVPLLACVVTAAAATAPCRLPLDSIHNAAGTKLLASGQMKYIFGVPNDDGAIYQVCNDGVLTCYEEDGVADGAFDIAVDCRKAEAKRRLGLATNRKWRLWPQATLCYEVDGPFKVDERKLIAAAFDTIADATGLTFLDKASCQASRSREAICGGCAHYVSIDQNASPRGTYSEVGYRHKAGQKLNLMPDAFQLGKGTIMHEMLHALGVMHEHVHPASEALVLRGPSMGASLSNYVAIREAVVTQYDIYSIMHYGYGVCLPKDKSINYCAIDEDEDDGCVIPTKDDCDEEASKVLGQRKALSSGDVRNLQLMYGLPTTVTRKEVFVQQTLHMHHRRDHKSHY</sequence>
<feature type="active site" evidence="1">
    <location>
        <position position="202"/>
    </location>
</feature>